<dbReference type="InterPro" id="IPR003726">
    <property type="entry name" value="HCY_dom"/>
</dbReference>
<organism evidence="6 7">
    <name type="scientific">SAR86 cluster bacterium</name>
    <dbReference type="NCBI Taxonomy" id="2030880"/>
    <lineage>
        <taxon>Bacteria</taxon>
        <taxon>Pseudomonadati</taxon>
        <taxon>Pseudomonadota</taxon>
        <taxon>Gammaproteobacteria</taxon>
        <taxon>SAR86 cluster</taxon>
    </lineage>
</organism>
<dbReference type="InterPro" id="IPR036589">
    <property type="entry name" value="HCY_dom_sf"/>
</dbReference>
<dbReference type="PANTHER" id="PTHR11103">
    <property type="entry name" value="SLR1189 PROTEIN"/>
    <property type="match status" value="1"/>
</dbReference>
<dbReference type="SUPFAM" id="SSF82282">
    <property type="entry name" value="Homocysteine S-methyltransferase"/>
    <property type="match status" value="1"/>
</dbReference>
<proteinExistence type="predicted"/>
<evidence type="ECO:0000256" key="1">
    <source>
        <dbReference type="ARBA" id="ARBA00022603"/>
    </source>
</evidence>
<dbReference type="Proteomes" id="UP000705230">
    <property type="component" value="Unassembled WGS sequence"/>
</dbReference>
<dbReference type="EMBL" id="JADHSG010000005">
    <property type="protein sequence ID" value="MBL6903404.1"/>
    <property type="molecule type" value="Genomic_DNA"/>
</dbReference>
<evidence type="ECO:0000256" key="3">
    <source>
        <dbReference type="PIRSR" id="PIRSR037505-2"/>
    </source>
</evidence>
<sequence>MKPLILDSALGTELENRGEYLPSFKTSIWSAYSLIHNPDVITQIHIDNIEAGADVITTSNYQATPELLKREPSAPSYDYLAKRAVELCQEAVIKTNTKTRIAGCFPPIHVTFRPDLTSKEKHLRKFYKTLGAIYQDNVDVIICETMASLYEGTIAANTAKDFSKTVWLSWTTRGNKLNRLPSTELLHDVILKSIDLDIDCQLVNCVHADTATLAINSLNKEKSFGIYANSSIYKKNKLEGFIGDSDEWHYHNHKHIDQVEYGKYVSQWIKEGASVVGGCCRTTTEHIKVIRKIIDAI</sequence>
<dbReference type="PANTHER" id="PTHR11103:SF10">
    <property type="entry name" value="HOMOCYSTEINE S-METHYLTRANSFERASE 1-RELATED"/>
    <property type="match status" value="1"/>
</dbReference>
<keyword evidence="3 4" id="KW-0862">Zinc</keyword>
<dbReference type="GO" id="GO:0008270">
    <property type="term" value="F:zinc ion binding"/>
    <property type="evidence" value="ECO:0007669"/>
    <property type="project" value="InterPro"/>
</dbReference>
<comment type="cofactor">
    <cofactor evidence="3">
        <name>Zn(2+)</name>
        <dbReference type="ChEBI" id="CHEBI:29105"/>
    </cofactor>
    <text evidence="3">Binds 1 zinc ion per subunit.</text>
</comment>
<name>A0A937M2E8_9GAMM</name>
<feature type="domain" description="Hcy-binding" evidence="5">
    <location>
        <begin position="1"/>
        <end position="294"/>
    </location>
</feature>
<dbReference type="PROSITE" id="PS50970">
    <property type="entry name" value="HCY"/>
    <property type="match status" value="1"/>
</dbReference>
<feature type="binding site" evidence="3 4">
    <location>
        <position position="280"/>
    </location>
    <ligand>
        <name>Zn(2+)</name>
        <dbReference type="ChEBI" id="CHEBI:29105"/>
    </ligand>
</feature>
<dbReference type="GO" id="GO:0009086">
    <property type="term" value="P:methionine biosynthetic process"/>
    <property type="evidence" value="ECO:0007669"/>
    <property type="project" value="InterPro"/>
</dbReference>
<keyword evidence="2 4" id="KW-0808">Transferase</keyword>
<feature type="binding site" evidence="3 4">
    <location>
        <position position="279"/>
    </location>
    <ligand>
        <name>Zn(2+)</name>
        <dbReference type="ChEBI" id="CHEBI:29105"/>
    </ligand>
</feature>
<dbReference type="Gene3D" id="3.20.20.330">
    <property type="entry name" value="Homocysteine-binding-like domain"/>
    <property type="match status" value="1"/>
</dbReference>
<feature type="binding site" evidence="3">
    <location>
        <position position="200"/>
    </location>
    <ligand>
        <name>Zn(2+)</name>
        <dbReference type="ChEBI" id="CHEBI:29105"/>
    </ligand>
</feature>
<reference evidence="6" key="1">
    <citation type="submission" date="2020-10" db="EMBL/GenBank/DDBJ databases">
        <title>Microbiome of the Black Sea water column analyzed by genome centric metagenomics.</title>
        <authorList>
            <person name="Cabello-Yeves P.J."/>
            <person name="Callieri C."/>
            <person name="Picazo A."/>
            <person name="Mehrshad M."/>
            <person name="Haro-Moreno J.M."/>
            <person name="Roda-Garcia J."/>
            <person name="Dzembekova N."/>
            <person name="Slabakova V."/>
            <person name="Slabakova N."/>
            <person name="Moncheva S."/>
            <person name="Rodriguez-Valera F."/>
        </authorList>
    </citation>
    <scope>NUCLEOTIDE SEQUENCE</scope>
    <source>
        <strain evidence="6">BS30m-G43</strain>
    </source>
</reference>
<dbReference type="AlphaFoldDB" id="A0A937M2E8"/>
<keyword evidence="3 4" id="KW-0479">Metal-binding</keyword>
<gene>
    <name evidence="6" type="ORF">ISR29_04305</name>
</gene>
<evidence type="ECO:0000259" key="5">
    <source>
        <dbReference type="PROSITE" id="PS50970"/>
    </source>
</evidence>
<dbReference type="GO" id="GO:0032259">
    <property type="term" value="P:methylation"/>
    <property type="evidence" value="ECO:0007669"/>
    <property type="project" value="UniProtKB-KW"/>
</dbReference>
<dbReference type="InterPro" id="IPR017226">
    <property type="entry name" value="BHMT-like"/>
</dbReference>
<evidence type="ECO:0000256" key="4">
    <source>
        <dbReference type="PROSITE-ProRule" id="PRU00333"/>
    </source>
</evidence>
<accession>A0A937M2E8</accession>
<keyword evidence="1 4" id="KW-0489">Methyltransferase</keyword>
<comment type="caution">
    <text evidence="6">The sequence shown here is derived from an EMBL/GenBank/DDBJ whole genome shotgun (WGS) entry which is preliminary data.</text>
</comment>
<evidence type="ECO:0000256" key="2">
    <source>
        <dbReference type="ARBA" id="ARBA00022679"/>
    </source>
</evidence>
<evidence type="ECO:0000313" key="7">
    <source>
        <dbReference type="Proteomes" id="UP000705230"/>
    </source>
</evidence>
<protein>
    <submittedName>
        <fullName evidence="6">Homocysteine S-methyltransferase family protein</fullName>
    </submittedName>
</protein>
<dbReference type="Pfam" id="PF02574">
    <property type="entry name" value="S-methyl_trans"/>
    <property type="match status" value="1"/>
</dbReference>
<evidence type="ECO:0000313" key="6">
    <source>
        <dbReference type="EMBL" id="MBL6903404.1"/>
    </source>
</evidence>
<dbReference type="PIRSF" id="PIRSF037505">
    <property type="entry name" value="Betaine_HMT"/>
    <property type="match status" value="1"/>
</dbReference>
<feature type="binding site" evidence="4">
    <location>
        <position position="205"/>
    </location>
    <ligand>
        <name>Zn(2+)</name>
        <dbReference type="ChEBI" id="CHEBI:29105"/>
    </ligand>
</feature>
<dbReference type="GO" id="GO:0008168">
    <property type="term" value="F:methyltransferase activity"/>
    <property type="evidence" value="ECO:0007669"/>
    <property type="project" value="UniProtKB-UniRule"/>
</dbReference>